<name>A0A1X0P2J8_9TRYP</name>
<dbReference type="AlphaFoldDB" id="A0A1X0P2J8"/>
<evidence type="ECO:0000313" key="2">
    <source>
        <dbReference type="EMBL" id="ORC91157.1"/>
    </source>
</evidence>
<sequence length="121" mass="12644">MQSEITSVSEGSYGVSSQTPIIPQDDESNPARGVIDGCTGKGNAAVQESKLSNNVSGSRDKSEGAQRSDREKNVLPPTEVPGSSEITLSNKGYTFTSVKKDSTYAQECGDRNGVGIIGDAD</sequence>
<dbReference type="Proteomes" id="UP000192257">
    <property type="component" value="Unassembled WGS sequence"/>
</dbReference>
<evidence type="ECO:0000313" key="3">
    <source>
        <dbReference type="Proteomes" id="UP000192257"/>
    </source>
</evidence>
<evidence type="ECO:0000256" key="1">
    <source>
        <dbReference type="SAM" id="MobiDB-lite"/>
    </source>
</evidence>
<reference evidence="2 3" key="1">
    <citation type="submission" date="2017-03" db="EMBL/GenBank/DDBJ databases">
        <title>An alternative strategy for trypanosome survival in the mammalian bloodstream revealed through genome and transcriptome analysis of the ubiquitous bovine parasite Trypanosoma (Megatrypanum) theileri.</title>
        <authorList>
            <person name="Kelly S."/>
            <person name="Ivens A."/>
            <person name="Mott A."/>
            <person name="O'Neill E."/>
            <person name="Emms D."/>
            <person name="Macleod O."/>
            <person name="Voorheis P."/>
            <person name="Matthews J."/>
            <person name="Matthews K."/>
            <person name="Carrington M."/>
        </authorList>
    </citation>
    <scope>NUCLEOTIDE SEQUENCE [LARGE SCALE GENOMIC DNA]</scope>
    <source>
        <strain evidence="2">Edinburgh</strain>
    </source>
</reference>
<feature type="compositionally biased region" description="Polar residues" evidence="1">
    <location>
        <begin position="1"/>
        <end position="21"/>
    </location>
</feature>
<dbReference type="VEuPathDB" id="TriTrypDB:TM35_000061620"/>
<comment type="caution">
    <text evidence="2">The sequence shown here is derived from an EMBL/GenBank/DDBJ whole genome shotgun (WGS) entry which is preliminary data.</text>
</comment>
<dbReference type="GeneID" id="39982979"/>
<dbReference type="EMBL" id="NBCO01000006">
    <property type="protein sequence ID" value="ORC91157.1"/>
    <property type="molecule type" value="Genomic_DNA"/>
</dbReference>
<organism evidence="2 3">
    <name type="scientific">Trypanosoma theileri</name>
    <dbReference type="NCBI Taxonomy" id="67003"/>
    <lineage>
        <taxon>Eukaryota</taxon>
        <taxon>Discoba</taxon>
        <taxon>Euglenozoa</taxon>
        <taxon>Kinetoplastea</taxon>
        <taxon>Metakinetoplastina</taxon>
        <taxon>Trypanosomatida</taxon>
        <taxon>Trypanosomatidae</taxon>
        <taxon>Trypanosoma</taxon>
    </lineage>
</organism>
<dbReference type="RefSeq" id="XP_028885223.1">
    <property type="nucleotide sequence ID" value="XM_029023199.1"/>
</dbReference>
<protein>
    <submittedName>
        <fullName evidence="2">Uncharacterized protein</fullName>
    </submittedName>
</protein>
<feature type="region of interest" description="Disordered" evidence="1">
    <location>
        <begin position="1"/>
        <end position="88"/>
    </location>
</feature>
<feature type="compositionally biased region" description="Basic and acidic residues" evidence="1">
    <location>
        <begin position="58"/>
        <end position="73"/>
    </location>
</feature>
<keyword evidence="3" id="KW-1185">Reference proteome</keyword>
<gene>
    <name evidence="2" type="ORF">TM35_000061620</name>
</gene>
<proteinExistence type="predicted"/>
<accession>A0A1X0P2J8</accession>